<dbReference type="CDD" id="cd14837">
    <property type="entry name" value="AP3_Mu_N"/>
    <property type="match status" value="1"/>
</dbReference>
<keyword evidence="3 5" id="KW-0653">Protein transport</keyword>
<dbReference type="InterPro" id="IPR050431">
    <property type="entry name" value="Adaptor_comp_med_subunit"/>
</dbReference>
<evidence type="ECO:0000256" key="3">
    <source>
        <dbReference type="ARBA" id="ARBA00022927"/>
    </source>
</evidence>
<dbReference type="PIRSF" id="PIRSF005992">
    <property type="entry name" value="Clathrin_mu"/>
    <property type="match status" value="1"/>
</dbReference>
<dbReference type="GO" id="GO:0030131">
    <property type="term" value="C:clathrin adaptor complex"/>
    <property type="evidence" value="ECO:0007669"/>
    <property type="project" value="UniProtKB-UniRule"/>
</dbReference>
<evidence type="ECO:0000313" key="8">
    <source>
        <dbReference type="EMBL" id="KAF2718770.1"/>
    </source>
</evidence>
<feature type="domain" description="MHD" evidence="7">
    <location>
        <begin position="200"/>
        <end position="535"/>
    </location>
</feature>
<gene>
    <name evidence="8" type="ORF">K431DRAFT_126299</name>
</gene>
<dbReference type="GO" id="GO:0016192">
    <property type="term" value="P:vesicle-mediated transport"/>
    <property type="evidence" value="ECO:0007669"/>
    <property type="project" value="InterPro"/>
</dbReference>
<organism evidence="8 9">
    <name type="scientific">Polychaeton citri CBS 116435</name>
    <dbReference type="NCBI Taxonomy" id="1314669"/>
    <lineage>
        <taxon>Eukaryota</taxon>
        <taxon>Fungi</taxon>
        <taxon>Dikarya</taxon>
        <taxon>Ascomycota</taxon>
        <taxon>Pezizomycotina</taxon>
        <taxon>Dothideomycetes</taxon>
        <taxon>Dothideomycetidae</taxon>
        <taxon>Capnodiales</taxon>
        <taxon>Capnodiaceae</taxon>
        <taxon>Polychaeton</taxon>
    </lineage>
</organism>
<dbReference type="InterPro" id="IPR036168">
    <property type="entry name" value="AP2_Mu_C_sf"/>
</dbReference>
<dbReference type="InterPro" id="IPR028565">
    <property type="entry name" value="MHD"/>
</dbReference>
<dbReference type="Pfam" id="PF00928">
    <property type="entry name" value="Adap_comp_sub"/>
    <property type="match status" value="1"/>
</dbReference>
<proteinExistence type="inferred from homology"/>
<feature type="compositionally biased region" description="Basic and acidic residues" evidence="6">
    <location>
        <begin position="509"/>
        <end position="519"/>
    </location>
</feature>
<dbReference type="OrthoDB" id="870at2759"/>
<evidence type="ECO:0000256" key="1">
    <source>
        <dbReference type="ARBA" id="ARBA00004308"/>
    </source>
</evidence>
<dbReference type="SUPFAM" id="SSF49447">
    <property type="entry name" value="Second domain of Mu2 adaptin subunit (ap50) of ap2 adaptor"/>
    <property type="match status" value="1"/>
</dbReference>
<sequence>MAMIEAVHIFDEHNKSILSHVYNTSARIPPGSTLLSQYLQHSSPQPSLIYLSSTNPPTLLHSVIQNNLLFLSPSTSETEPLLVLEYLHRVADALEEFLGSPLLASKITANYDIVSQVVAEIADGGLVCQGEANVLRDTVETGPGVLNNLLGGLGLPGASPTLGSGGNTSAGIAALQRQQQAQSSSGSAVAWRRSNVRHTSNELYVDIVEALSVVVAPSGRPLAAFANGSVAFTSKVSGVPDLILNLSTGGKGAGMGDRGEQLRSVMERTVFHPCVRLNRWKNDGTLSFVPPDGRFILVGYEVDLLGPDFPLSTSAKGESLNLPASVELKTGLGDKGSEFEARLTVSGTSSLSAKSAAAASLQSNLSTAGGGGIGGRPGAFRAGSGGDSKAPTFEDLSVRIPLPSGVRKVSELRPSRGDAEFNATDSYIEWKVRSKDLAGPFAGAVLRATVAGSASGDNSEEEGGFNGNPMNGLTTSTYDYDEDTAYPSKPVAASGRAKSSSGTSTPSLRPDKETKRSERYRALMPTSATVSFSVKGWLASGLKVESLLVDSKKSKGLGSEVKPYKGVKYLTVSRQGVEVRC</sequence>
<feature type="compositionally biased region" description="Polar residues" evidence="6">
    <location>
        <begin position="468"/>
        <end position="478"/>
    </location>
</feature>
<reference evidence="8" key="1">
    <citation type="journal article" date="2020" name="Stud. Mycol.">
        <title>101 Dothideomycetes genomes: a test case for predicting lifestyles and emergence of pathogens.</title>
        <authorList>
            <person name="Haridas S."/>
            <person name="Albert R."/>
            <person name="Binder M."/>
            <person name="Bloem J."/>
            <person name="Labutti K."/>
            <person name="Salamov A."/>
            <person name="Andreopoulos B."/>
            <person name="Baker S."/>
            <person name="Barry K."/>
            <person name="Bills G."/>
            <person name="Bluhm B."/>
            <person name="Cannon C."/>
            <person name="Castanera R."/>
            <person name="Culley D."/>
            <person name="Daum C."/>
            <person name="Ezra D."/>
            <person name="Gonzalez J."/>
            <person name="Henrissat B."/>
            <person name="Kuo A."/>
            <person name="Liang C."/>
            <person name="Lipzen A."/>
            <person name="Lutzoni F."/>
            <person name="Magnuson J."/>
            <person name="Mondo S."/>
            <person name="Nolan M."/>
            <person name="Ohm R."/>
            <person name="Pangilinan J."/>
            <person name="Park H.-J."/>
            <person name="Ramirez L."/>
            <person name="Alfaro M."/>
            <person name="Sun H."/>
            <person name="Tritt A."/>
            <person name="Yoshinaga Y."/>
            <person name="Zwiers L.-H."/>
            <person name="Turgeon B."/>
            <person name="Goodwin S."/>
            <person name="Spatafora J."/>
            <person name="Crous P."/>
            <person name="Grigoriev I."/>
        </authorList>
    </citation>
    <scope>NUCLEOTIDE SEQUENCE</scope>
    <source>
        <strain evidence="8">CBS 116435</strain>
    </source>
</reference>
<dbReference type="GO" id="GO:0006886">
    <property type="term" value="P:intracellular protein transport"/>
    <property type="evidence" value="ECO:0007669"/>
    <property type="project" value="UniProtKB-UniRule"/>
</dbReference>
<evidence type="ECO:0000256" key="6">
    <source>
        <dbReference type="SAM" id="MobiDB-lite"/>
    </source>
</evidence>
<dbReference type="Proteomes" id="UP000799441">
    <property type="component" value="Unassembled WGS sequence"/>
</dbReference>
<dbReference type="EMBL" id="MU003820">
    <property type="protein sequence ID" value="KAF2718770.1"/>
    <property type="molecule type" value="Genomic_DNA"/>
</dbReference>
<dbReference type="AlphaFoldDB" id="A0A9P4UN96"/>
<comment type="similarity">
    <text evidence="5">Belongs to the adaptor complexes medium subunit family.</text>
</comment>
<name>A0A9P4UN96_9PEZI</name>
<dbReference type="InterPro" id="IPR011012">
    <property type="entry name" value="Longin-like_dom_sf"/>
</dbReference>
<comment type="caution">
    <text evidence="8">The sequence shown here is derived from an EMBL/GenBank/DDBJ whole genome shotgun (WGS) entry which is preliminary data.</text>
</comment>
<keyword evidence="4" id="KW-0472">Membrane</keyword>
<feature type="compositionally biased region" description="Polar residues" evidence="6">
    <location>
        <begin position="497"/>
        <end position="507"/>
    </location>
</feature>
<evidence type="ECO:0000259" key="7">
    <source>
        <dbReference type="PROSITE" id="PS51072"/>
    </source>
</evidence>
<protein>
    <recommendedName>
        <fullName evidence="7">MHD domain-containing protein</fullName>
    </recommendedName>
</protein>
<dbReference type="SUPFAM" id="SSF64356">
    <property type="entry name" value="SNARE-like"/>
    <property type="match status" value="1"/>
</dbReference>
<comment type="subcellular location">
    <subcellularLocation>
        <location evidence="1">Endomembrane system</location>
    </subcellularLocation>
</comment>
<evidence type="ECO:0000313" key="9">
    <source>
        <dbReference type="Proteomes" id="UP000799441"/>
    </source>
</evidence>
<dbReference type="PRINTS" id="PR00314">
    <property type="entry name" value="CLATHRINADPT"/>
</dbReference>
<feature type="region of interest" description="Disordered" evidence="6">
    <location>
        <begin position="367"/>
        <end position="392"/>
    </location>
</feature>
<evidence type="ECO:0000256" key="5">
    <source>
        <dbReference type="PIRNR" id="PIRNR005992"/>
    </source>
</evidence>
<feature type="compositionally biased region" description="Gly residues" evidence="6">
    <location>
        <begin position="368"/>
        <end position="377"/>
    </location>
</feature>
<keyword evidence="2 5" id="KW-0813">Transport</keyword>
<dbReference type="GO" id="GO:0012505">
    <property type="term" value="C:endomembrane system"/>
    <property type="evidence" value="ECO:0007669"/>
    <property type="project" value="UniProtKB-SubCell"/>
</dbReference>
<dbReference type="PANTHER" id="PTHR10529">
    <property type="entry name" value="AP COMPLEX SUBUNIT MU"/>
    <property type="match status" value="1"/>
</dbReference>
<dbReference type="Gene3D" id="2.60.40.1170">
    <property type="entry name" value="Mu homology domain, subdomain B"/>
    <property type="match status" value="1"/>
</dbReference>
<dbReference type="Gene3D" id="3.30.450.60">
    <property type="match status" value="1"/>
</dbReference>
<keyword evidence="9" id="KW-1185">Reference proteome</keyword>
<dbReference type="PROSITE" id="PS51072">
    <property type="entry name" value="MHD"/>
    <property type="match status" value="1"/>
</dbReference>
<feature type="region of interest" description="Disordered" evidence="6">
    <location>
        <begin position="453"/>
        <end position="519"/>
    </location>
</feature>
<evidence type="ECO:0000256" key="4">
    <source>
        <dbReference type="ARBA" id="ARBA00023136"/>
    </source>
</evidence>
<evidence type="ECO:0000256" key="2">
    <source>
        <dbReference type="ARBA" id="ARBA00022448"/>
    </source>
</evidence>
<dbReference type="InterPro" id="IPR001392">
    <property type="entry name" value="Clathrin_mu"/>
</dbReference>
<accession>A0A9P4UN96</accession>